<dbReference type="GO" id="GO:0016787">
    <property type="term" value="F:hydrolase activity"/>
    <property type="evidence" value="ECO:0007669"/>
    <property type="project" value="UniProtKB-KW"/>
</dbReference>
<organism evidence="2">
    <name type="scientific">hydrothermal vent metagenome</name>
    <dbReference type="NCBI Taxonomy" id="652676"/>
    <lineage>
        <taxon>unclassified sequences</taxon>
        <taxon>metagenomes</taxon>
        <taxon>ecological metagenomes</taxon>
    </lineage>
</organism>
<name>A0A3B1BQ38_9ZZZZ</name>
<protein>
    <submittedName>
        <fullName evidence="2">Response regulator receiver:Metal-dependent phosphohydrolase, HD subdomain</fullName>
    </submittedName>
</protein>
<dbReference type="PANTHER" id="PTHR45228">
    <property type="entry name" value="CYCLIC DI-GMP PHOSPHODIESTERASE TM_0186-RELATED"/>
    <property type="match status" value="1"/>
</dbReference>
<dbReference type="EMBL" id="UOGB01000063">
    <property type="protein sequence ID" value="VAX16671.1"/>
    <property type="molecule type" value="Genomic_DNA"/>
</dbReference>
<dbReference type="Gene3D" id="1.10.3210.10">
    <property type="entry name" value="Hypothetical protein af1432"/>
    <property type="match status" value="1"/>
</dbReference>
<dbReference type="PROSITE" id="PS51832">
    <property type="entry name" value="HD_GYP"/>
    <property type="match status" value="1"/>
</dbReference>
<proteinExistence type="predicted"/>
<evidence type="ECO:0000313" key="2">
    <source>
        <dbReference type="EMBL" id="VAX16671.1"/>
    </source>
</evidence>
<dbReference type="InterPro" id="IPR052020">
    <property type="entry name" value="Cyclic_di-GMP/3'3'-cGAMP_PDE"/>
</dbReference>
<sequence length="267" mass="29536">MAWEKKDAGGAEKPDLNGIAKDSAVCHLCGCSLHGSAYTNDGQAYCGENCYLKKMEFHFLESEIDTAYLAFAEALAKTLDMREHETGLHSKRVACHTMVLAKHFTDNRKILRQVYWGALLHDIGKIGISDAVLLKQGPLTKNEWLEMQSHSQKGYSILSAIPSMRLAANIVLSHEERYDGTGYPHGLAGEDIPWGARIFAVIDTLDAMISDRPYRKGASFDKSKSEIISQAGIQFDPEVVDIFIAEEPVLRAMVDSKCVDVDLGNSR</sequence>
<dbReference type="PANTHER" id="PTHR45228:SF1">
    <property type="entry name" value="CYCLIC DI-GMP PHOSPHODIESTERASE TM_0186"/>
    <property type="match status" value="1"/>
</dbReference>
<dbReference type="AlphaFoldDB" id="A0A3B1BQ38"/>
<evidence type="ECO:0000259" key="1">
    <source>
        <dbReference type="PROSITE" id="PS51832"/>
    </source>
</evidence>
<dbReference type="CDD" id="cd00077">
    <property type="entry name" value="HDc"/>
    <property type="match status" value="1"/>
</dbReference>
<feature type="domain" description="HD-GYP" evidence="1">
    <location>
        <begin position="64"/>
        <end position="259"/>
    </location>
</feature>
<keyword evidence="2" id="KW-0378">Hydrolase</keyword>
<dbReference type="SUPFAM" id="SSF109604">
    <property type="entry name" value="HD-domain/PDEase-like"/>
    <property type="match status" value="1"/>
</dbReference>
<dbReference type="InterPro" id="IPR037522">
    <property type="entry name" value="HD_GYP_dom"/>
</dbReference>
<dbReference type="Pfam" id="PF13487">
    <property type="entry name" value="HD_5"/>
    <property type="match status" value="1"/>
</dbReference>
<dbReference type="SMART" id="SM00471">
    <property type="entry name" value="HDc"/>
    <property type="match status" value="1"/>
</dbReference>
<dbReference type="InterPro" id="IPR003607">
    <property type="entry name" value="HD/PDEase_dom"/>
</dbReference>
<accession>A0A3B1BQ38</accession>
<reference evidence="2" key="1">
    <citation type="submission" date="2018-06" db="EMBL/GenBank/DDBJ databases">
        <authorList>
            <person name="Zhirakovskaya E."/>
        </authorList>
    </citation>
    <scope>NUCLEOTIDE SEQUENCE</scope>
</reference>
<gene>
    <name evidence="2" type="ORF">MNBD_NITROSPINAE03-812</name>
</gene>